<evidence type="ECO:0000313" key="8">
    <source>
        <dbReference type="Proteomes" id="UP000694888"/>
    </source>
</evidence>
<feature type="transmembrane region" description="Helical" evidence="5">
    <location>
        <begin position="52"/>
        <end position="67"/>
    </location>
</feature>
<dbReference type="InterPro" id="IPR052954">
    <property type="entry name" value="GPCR-Ligand_Int"/>
</dbReference>
<dbReference type="Proteomes" id="UP000694888">
    <property type="component" value="Unplaced"/>
</dbReference>
<evidence type="ECO:0000256" key="3">
    <source>
        <dbReference type="ARBA" id="ARBA00022989"/>
    </source>
</evidence>
<proteinExistence type="predicted"/>
<dbReference type="Pfam" id="PF00001">
    <property type="entry name" value="7tm_1"/>
    <property type="match status" value="1"/>
</dbReference>
<evidence type="ECO:0000256" key="6">
    <source>
        <dbReference type="SAM" id="SignalP"/>
    </source>
</evidence>
<keyword evidence="8" id="KW-1185">Reference proteome</keyword>
<evidence type="ECO:0000259" key="7">
    <source>
        <dbReference type="PROSITE" id="PS50262"/>
    </source>
</evidence>
<keyword evidence="2 5" id="KW-0812">Transmembrane</keyword>
<accession>A0ABM0JMB4</accession>
<evidence type="ECO:0000313" key="9">
    <source>
        <dbReference type="RefSeq" id="XP_005097038.1"/>
    </source>
</evidence>
<evidence type="ECO:0000256" key="5">
    <source>
        <dbReference type="SAM" id="Phobius"/>
    </source>
</evidence>
<feature type="transmembrane region" description="Helical" evidence="5">
    <location>
        <begin position="88"/>
        <end position="106"/>
    </location>
</feature>
<keyword evidence="3 5" id="KW-1133">Transmembrane helix</keyword>
<keyword evidence="4 5" id="KW-0472">Membrane</keyword>
<sequence length="285" mass="32181">MAVMFLATSDFMLCLATLVYALCTVIKADPFYIPDFSDLYAYLLHVSNWTRAMFVDTSLFLTVFVSLERCPCVTWPLKFKTLFTTKSSAVICSSILCCTIVSYIPVQISHGVSEQYDVSINRTRLIMWYSEDREDLIKFSNSFHRLFLHNVSPASITLSAVFMAVCLRASAVFGQKATSAEPGDNKNNSGAMSKKDSRVVTMVFLVAVVCILLLLPSMLFVSARRALPDLGHRPGYQNLIYTFVGITYMSTIINANVNIFIYYNFNSRYRQFLQKYMTHCANSVA</sequence>
<dbReference type="PROSITE" id="PS50262">
    <property type="entry name" value="G_PROTEIN_RECEP_F1_2"/>
    <property type="match status" value="1"/>
</dbReference>
<organism evidence="8 9">
    <name type="scientific">Aplysia californica</name>
    <name type="common">California sea hare</name>
    <dbReference type="NCBI Taxonomy" id="6500"/>
    <lineage>
        <taxon>Eukaryota</taxon>
        <taxon>Metazoa</taxon>
        <taxon>Spiralia</taxon>
        <taxon>Lophotrochozoa</taxon>
        <taxon>Mollusca</taxon>
        <taxon>Gastropoda</taxon>
        <taxon>Heterobranchia</taxon>
        <taxon>Euthyneura</taxon>
        <taxon>Tectipleura</taxon>
        <taxon>Aplysiida</taxon>
        <taxon>Aplysioidea</taxon>
        <taxon>Aplysiidae</taxon>
        <taxon>Aplysia</taxon>
    </lineage>
</organism>
<evidence type="ECO:0000256" key="2">
    <source>
        <dbReference type="ARBA" id="ARBA00022692"/>
    </source>
</evidence>
<feature type="transmembrane region" description="Helical" evidence="5">
    <location>
        <begin position="199"/>
        <end position="219"/>
    </location>
</feature>
<keyword evidence="6" id="KW-0732">Signal</keyword>
<dbReference type="InterPro" id="IPR017452">
    <property type="entry name" value="GPCR_Rhodpsn_7TM"/>
</dbReference>
<feature type="signal peptide" evidence="6">
    <location>
        <begin position="1"/>
        <end position="21"/>
    </location>
</feature>
<evidence type="ECO:0000256" key="4">
    <source>
        <dbReference type="ARBA" id="ARBA00023136"/>
    </source>
</evidence>
<protein>
    <submittedName>
        <fullName evidence="9">Uncharacterized protein LOC101860565</fullName>
    </submittedName>
</protein>
<reference evidence="9" key="1">
    <citation type="submission" date="2025-08" db="UniProtKB">
        <authorList>
            <consortium name="RefSeq"/>
        </authorList>
    </citation>
    <scope>IDENTIFICATION</scope>
</reference>
<name>A0ABM0JMB4_APLCA</name>
<dbReference type="PANTHER" id="PTHR46641">
    <property type="entry name" value="FMRFAMIDE RECEPTOR-RELATED"/>
    <property type="match status" value="1"/>
</dbReference>
<dbReference type="InterPro" id="IPR000276">
    <property type="entry name" value="GPCR_Rhodpsn"/>
</dbReference>
<dbReference type="Gene3D" id="1.20.1070.10">
    <property type="entry name" value="Rhodopsin 7-helix transmembrane proteins"/>
    <property type="match status" value="1"/>
</dbReference>
<feature type="transmembrane region" description="Helical" evidence="5">
    <location>
        <begin position="239"/>
        <end position="265"/>
    </location>
</feature>
<evidence type="ECO:0000256" key="1">
    <source>
        <dbReference type="ARBA" id="ARBA00004370"/>
    </source>
</evidence>
<comment type="subcellular location">
    <subcellularLocation>
        <location evidence="1">Membrane</location>
    </subcellularLocation>
</comment>
<dbReference type="GeneID" id="101860565"/>
<feature type="chain" id="PRO_5046412436" evidence="6">
    <location>
        <begin position="22"/>
        <end position="285"/>
    </location>
</feature>
<feature type="domain" description="G-protein coupled receptors family 1 profile" evidence="7">
    <location>
        <begin position="1"/>
        <end position="262"/>
    </location>
</feature>
<dbReference type="PANTHER" id="PTHR46641:SF18">
    <property type="entry name" value="G-PROTEIN COUPLED RECEPTORS FAMILY 1 PROFILE DOMAIN-CONTAINING PROTEIN"/>
    <property type="match status" value="1"/>
</dbReference>
<dbReference type="SUPFAM" id="SSF81321">
    <property type="entry name" value="Family A G protein-coupled receptor-like"/>
    <property type="match status" value="1"/>
</dbReference>
<gene>
    <name evidence="9" type="primary">LOC101860565</name>
</gene>
<feature type="transmembrane region" description="Helical" evidence="5">
    <location>
        <begin position="146"/>
        <end position="167"/>
    </location>
</feature>
<dbReference type="RefSeq" id="XP_005097038.1">
    <property type="nucleotide sequence ID" value="XM_005096981.1"/>
</dbReference>